<dbReference type="PANTHER" id="PTHR30483">
    <property type="entry name" value="LEUCINE-SPECIFIC-BINDING PROTEIN"/>
    <property type="match status" value="1"/>
</dbReference>
<evidence type="ECO:0000256" key="1">
    <source>
        <dbReference type="ARBA" id="ARBA00010062"/>
    </source>
</evidence>
<feature type="domain" description="Leucine-binding protein" evidence="5">
    <location>
        <begin position="32"/>
        <end position="369"/>
    </location>
</feature>
<accession>A0A1M7ISN3</accession>
<keyword evidence="7" id="KW-1185">Reference proteome</keyword>
<protein>
    <submittedName>
        <fullName evidence="6">Branched-chain amino acid transport system substrate-binding protein</fullName>
    </submittedName>
</protein>
<feature type="chain" id="PRO_5012410028" evidence="4">
    <location>
        <begin position="27"/>
        <end position="405"/>
    </location>
</feature>
<dbReference type="AlphaFoldDB" id="A0A1M7ISN3"/>
<dbReference type="SUPFAM" id="SSF53822">
    <property type="entry name" value="Periplasmic binding protein-like I"/>
    <property type="match status" value="1"/>
</dbReference>
<proteinExistence type="inferred from homology"/>
<dbReference type="GO" id="GO:0006865">
    <property type="term" value="P:amino acid transport"/>
    <property type="evidence" value="ECO:0007669"/>
    <property type="project" value="UniProtKB-KW"/>
</dbReference>
<organism evidence="6 7">
    <name type="scientific">Paracoccus solventivorans</name>
    <dbReference type="NCBI Taxonomy" id="53463"/>
    <lineage>
        <taxon>Bacteria</taxon>
        <taxon>Pseudomonadati</taxon>
        <taxon>Pseudomonadota</taxon>
        <taxon>Alphaproteobacteria</taxon>
        <taxon>Rhodobacterales</taxon>
        <taxon>Paracoccaceae</taxon>
        <taxon>Paracoccus</taxon>
    </lineage>
</organism>
<dbReference type="Pfam" id="PF13458">
    <property type="entry name" value="Peripla_BP_6"/>
    <property type="match status" value="1"/>
</dbReference>
<comment type="similarity">
    <text evidence="1">Belongs to the leucine-binding protein family.</text>
</comment>
<reference evidence="7" key="1">
    <citation type="submission" date="2016-11" db="EMBL/GenBank/DDBJ databases">
        <authorList>
            <person name="Varghese N."/>
            <person name="Submissions S."/>
        </authorList>
    </citation>
    <scope>NUCLEOTIDE SEQUENCE [LARGE SCALE GENOMIC DNA]</scope>
    <source>
        <strain evidence="7">DSM 6637</strain>
    </source>
</reference>
<evidence type="ECO:0000313" key="6">
    <source>
        <dbReference type="EMBL" id="SHM43357.1"/>
    </source>
</evidence>
<sequence length="405" mass="42655">MAPITRGRLLAVSALAFILTAGTASADITRLRLGVLNDMASGFSAWSGPGSVVAAKLAVEDFRKAHPEADFDIEVLSADHQNKADVASAIARDWIRDGVNAIVDVPNSAAALAVAALVKDSDAALLVSGGGHDALTRDACTPNTVHWTFDLYSLARNTAQATVETGGKSWFFVTSDYAGGKGLEAVATKFVLEAGGEVKGHALPPLGLVDYSSFLLQAQSSGADVVAFGTAGTDLMNMIKQSNEFGLVEEGQRLATLAIFINDVHGLGLEAAKGLIYTTAFYWDTNDQTRAFSERFAAAHNGGMPSEGQAGVYSAVYHYLESALATGSAQAGTIVADMKSQPIDDPLFGQVTIRPDGRAIHDMYVMQVKTPEESTKPWDYVKVLKTIPGEQAFGPPEPEKCALAG</sequence>
<keyword evidence="3" id="KW-0029">Amino-acid transport</keyword>
<dbReference type="InterPro" id="IPR028081">
    <property type="entry name" value="Leu-bd"/>
</dbReference>
<feature type="signal peptide" evidence="4">
    <location>
        <begin position="1"/>
        <end position="26"/>
    </location>
</feature>
<dbReference type="Gene3D" id="3.40.50.2300">
    <property type="match status" value="2"/>
</dbReference>
<keyword evidence="2 4" id="KW-0732">Signal</keyword>
<evidence type="ECO:0000256" key="2">
    <source>
        <dbReference type="ARBA" id="ARBA00022729"/>
    </source>
</evidence>
<gene>
    <name evidence="6" type="ORF">SAMN05444389_10980</name>
</gene>
<keyword evidence="3" id="KW-0813">Transport</keyword>
<evidence type="ECO:0000256" key="3">
    <source>
        <dbReference type="ARBA" id="ARBA00022970"/>
    </source>
</evidence>
<evidence type="ECO:0000259" key="5">
    <source>
        <dbReference type="Pfam" id="PF13458"/>
    </source>
</evidence>
<dbReference type="STRING" id="53463.SAMN05444389_10980"/>
<dbReference type="RefSeq" id="WP_073067732.1">
    <property type="nucleotide sequence ID" value="NZ_FRCK01000009.1"/>
</dbReference>
<dbReference type="InterPro" id="IPR051010">
    <property type="entry name" value="BCAA_transport"/>
</dbReference>
<evidence type="ECO:0000256" key="4">
    <source>
        <dbReference type="SAM" id="SignalP"/>
    </source>
</evidence>
<dbReference type="CDD" id="cd06327">
    <property type="entry name" value="PBP1_SBP-like"/>
    <property type="match status" value="1"/>
</dbReference>
<dbReference type="InterPro" id="IPR028082">
    <property type="entry name" value="Peripla_BP_I"/>
</dbReference>
<dbReference type="OrthoDB" id="5794591at2"/>
<dbReference type="PANTHER" id="PTHR30483:SF6">
    <property type="entry name" value="PERIPLASMIC BINDING PROTEIN OF ABC TRANSPORTER FOR NATURAL AMINO ACIDS"/>
    <property type="match status" value="1"/>
</dbReference>
<name>A0A1M7ISN3_9RHOB</name>
<evidence type="ECO:0000313" key="7">
    <source>
        <dbReference type="Proteomes" id="UP000184444"/>
    </source>
</evidence>
<dbReference type="Proteomes" id="UP000184444">
    <property type="component" value="Unassembled WGS sequence"/>
</dbReference>
<dbReference type="EMBL" id="FRCK01000009">
    <property type="protein sequence ID" value="SHM43357.1"/>
    <property type="molecule type" value="Genomic_DNA"/>
</dbReference>